<dbReference type="STRING" id="1195236.CTER_2267"/>
<dbReference type="EMBL" id="AORV01000033">
    <property type="protein sequence ID" value="EMS71803.1"/>
    <property type="molecule type" value="Genomic_DNA"/>
</dbReference>
<reference evidence="1 2" key="1">
    <citation type="journal article" date="2013" name="Genome Announc.">
        <title>Draft Genome Sequence of the Cellulolytic, Mesophilic, Anaerobic Bacterium Clostridium termitidis Strain CT1112 (DSM 5398).</title>
        <authorList>
            <person name="Lal S."/>
            <person name="Ramachandran U."/>
            <person name="Zhang X."/>
            <person name="Munir R."/>
            <person name="Sparling R."/>
            <person name="Levin D.B."/>
        </authorList>
    </citation>
    <scope>NUCLEOTIDE SEQUENCE [LARGE SCALE GENOMIC DNA]</scope>
    <source>
        <strain evidence="1 2">CT1112</strain>
    </source>
</reference>
<organism evidence="1 2">
    <name type="scientific">Ruminiclostridium cellobioparum subsp. termitidis CT1112</name>
    <dbReference type="NCBI Taxonomy" id="1195236"/>
    <lineage>
        <taxon>Bacteria</taxon>
        <taxon>Bacillati</taxon>
        <taxon>Bacillota</taxon>
        <taxon>Clostridia</taxon>
        <taxon>Eubacteriales</taxon>
        <taxon>Oscillospiraceae</taxon>
        <taxon>Ruminiclostridium</taxon>
    </lineage>
</organism>
<comment type="caution">
    <text evidence="1">The sequence shown here is derived from an EMBL/GenBank/DDBJ whole genome shotgun (WGS) entry which is preliminary data.</text>
</comment>
<evidence type="ECO:0000313" key="2">
    <source>
        <dbReference type="Proteomes" id="UP000014155"/>
    </source>
</evidence>
<protein>
    <submittedName>
        <fullName evidence="1">Uncharacterized protein</fullName>
    </submittedName>
</protein>
<evidence type="ECO:0000313" key="1">
    <source>
        <dbReference type="EMBL" id="EMS71803.1"/>
    </source>
</evidence>
<dbReference type="AlphaFoldDB" id="S0FTH4"/>
<keyword evidence="2" id="KW-1185">Reference proteome</keyword>
<dbReference type="eggNOG" id="ENOG50306SJ">
    <property type="taxonomic scope" value="Bacteria"/>
</dbReference>
<name>S0FTH4_RUMCE</name>
<dbReference type="Proteomes" id="UP000014155">
    <property type="component" value="Unassembled WGS sequence"/>
</dbReference>
<dbReference type="PATRIC" id="fig|1195236.3.peg.2570"/>
<sequence>MSIALFDEIRIYYGSDKLATIFRDMVDNDVEEALKSLNQKNLLFPSLFVLHNEINNVGLNERLSNRNKYAMDLINQVLADEELDSERLQSGNIQENLTAARWILESGSSEDGLSDEFDQVLDTSAIVLCKLYNDRSCLRTVETLIFDRHRKGSYTYDLTWVFFETLNPQNLNTLANRLRSANPKDVELARKFLNFIPDLDNRNNDARKQHQIASRWINRNQNFLYFTGSSNQQTIDPMRYEVSLEAKYLQRPVGSIMTEQSRALRKEEVTYLDNFNKLDDDVKLLLSNCSDYLCRSDRYKWSKWLHSPLEKQIEMAERMVGNQND</sequence>
<dbReference type="RefSeq" id="WP_004625784.1">
    <property type="nucleotide sequence ID" value="NZ_AORV01000033.1"/>
</dbReference>
<accession>S0FTH4</accession>
<gene>
    <name evidence="1" type="ORF">CTER_2267</name>
</gene>
<proteinExistence type="predicted"/>